<dbReference type="PANTHER" id="PTHR21301">
    <property type="entry name" value="REVERSE TRANSCRIPTASE"/>
    <property type="match status" value="1"/>
</dbReference>
<evidence type="ECO:0000313" key="1">
    <source>
        <dbReference type="EMBL" id="CAF1294187.1"/>
    </source>
</evidence>
<proteinExistence type="predicted"/>
<dbReference type="Proteomes" id="UP000681722">
    <property type="component" value="Unassembled WGS sequence"/>
</dbReference>
<dbReference type="Proteomes" id="UP000663829">
    <property type="component" value="Unassembled WGS sequence"/>
</dbReference>
<reference evidence="1" key="1">
    <citation type="submission" date="2021-02" db="EMBL/GenBank/DDBJ databases">
        <authorList>
            <person name="Nowell W R."/>
        </authorList>
    </citation>
    <scope>NUCLEOTIDE SEQUENCE</scope>
</reference>
<evidence type="ECO:0000313" key="3">
    <source>
        <dbReference type="Proteomes" id="UP000663829"/>
    </source>
</evidence>
<dbReference type="PANTHER" id="PTHR21301:SF10">
    <property type="entry name" value="REVERSE TRANSCRIPTASE DOMAIN-CONTAINING PROTEIN"/>
    <property type="match status" value="1"/>
</dbReference>
<gene>
    <name evidence="1" type="ORF">GPM918_LOCUS28192</name>
    <name evidence="2" type="ORF">SRO942_LOCUS28664</name>
</gene>
<accession>A0A815D7V3</accession>
<evidence type="ECO:0000313" key="2">
    <source>
        <dbReference type="EMBL" id="CAF4105519.1"/>
    </source>
</evidence>
<protein>
    <submittedName>
        <fullName evidence="1">Uncharacterized protein</fullName>
    </submittedName>
</protein>
<sequence length="368" mass="43595">MKACQKRGLLMLNNEFQSVIRHHQSILHSLQEQLSELNRENPLVYTNLLVDAIEERRQAMIQRFFRIHQYKLKSFFDEAPALERIIHDLYSKSLSRQLRRRAKREYRRVKCLLQQRSDIIICRIYKSPGFYIAITKEQYQKLLPNLVKLELSHLHALPKVHKPDIPMRSIIAGINCPTALISKFLNNLLAPIYLQVAREITFTNSVQVVQKLEKYISNGYLKVTTKFIIANVKNLYTVIPRERKREVFIRFLEKYSKYGKTATLSIDHIWKMARLILENDYFAYNKYYKQIRGRAMGSAFIRAIQNDYAYNSAISSRHTATGAIPPRKKLFVNRNVRLHDLENRYKQQTLTLEEYLEKVMRLIGIKKF</sequence>
<dbReference type="EMBL" id="CAJNOQ010012190">
    <property type="protein sequence ID" value="CAF1294187.1"/>
    <property type="molecule type" value="Genomic_DNA"/>
</dbReference>
<organism evidence="1 3">
    <name type="scientific">Didymodactylos carnosus</name>
    <dbReference type="NCBI Taxonomy" id="1234261"/>
    <lineage>
        <taxon>Eukaryota</taxon>
        <taxon>Metazoa</taxon>
        <taxon>Spiralia</taxon>
        <taxon>Gnathifera</taxon>
        <taxon>Rotifera</taxon>
        <taxon>Eurotatoria</taxon>
        <taxon>Bdelloidea</taxon>
        <taxon>Philodinida</taxon>
        <taxon>Philodinidae</taxon>
        <taxon>Didymodactylos</taxon>
    </lineage>
</organism>
<comment type="caution">
    <text evidence="1">The sequence shown here is derived from an EMBL/GenBank/DDBJ whole genome shotgun (WGS) entry which is preliminary data.</text>
</comment>
<dbReference type="EMBL" id="CAJOBC010034200">
    <property type="protein sequence ID" value="CAF4105519.1"/>
    <property type="molecule type" value="Genomic_DNA"/>
</dbReference>
<name>A0A815D7V3_9BILA</name>
<dbReference type="AlphaFoldDB" id="A0A815D7V3"/>
<keyword evidence="3" id="KW-1185">Reference proteome</keyword>